<dbReference type="OrthoDB" id="6434910at2759"/>
<dbReference type="Proteomes" id="UP000499080">
    <property type="component" value="Unassembled WGS sequence"/>
</dbReference>
<dbReference type="EMBL" id="BGPR01000680">
    <property type="protein sequence ID" value="GBM31266.1"/>
    <property type="molecule type" value="Genomic_DNA"/>
</dbReference>
<evidence type="ECO:0008006" key="3">
    <source>
        <dbReference type="Google" id="ProtNLM"/>
    </source>
</evidence>
<reference evidence="1 2" key="1">
    <citation type="journal article" date="2019" name="Sci. Rep.">
        <title>Orb-weaving spider Araneus ventricosus genome elucidates the spidroin gene catalogue.</title>
        <authorList>
            <person name="Kono N."/>
            <person name="Nakamura H."/>
            <person name="Ohtoshi R."/>
            <person name="Moran D.A.P."/>
            <person name="Shinohara A."/>
            <person name="Yoshida Y."/>
            <person name="Fujiwara M."/>
            <person name="Mori M."/>
            <person name="Tomita M."/>
            <person name="Arakawa K."/>
        </authorList>
    </citation>
    <scope>NUCLEOTIDE SEQUENCE [LARGE SCALE GENOMIC DNA]</scope>
</reference>
<dbReference type="AlphaFoldDB" id="A0A4Y2ETA8"/>
<evidence type="ECO:0000313" key="2">
    <source>
        <dbReference type="Proteomes" id="UP000499080"/>
    </source>
</evidence>
<organism evidence="1 2">
    <name type="scientific">Araneus ventricosus</name>
    <name type="common">Orbweaver spider</name>
    <name type="synonym">Epeira ventricosa</name>
    <dbReference type="NCBI Taxonomy" id="182803"/>
    <lineage>
        <taxon>Eukaryota</taxon>
        <taxon>Metazoa</taxon>
        <taxon>Ecdysozoa</taxon>
        <taxon>Arthropoda</taxon>
        <taxon>Chelicerata</taxon>
        <taxon>Arachnida</taxon>
        <taxon>Araneae</taxon>
        <taxon>Araneomorphae</taxon>
        <taxon>Entelegynae</taxon>
        <taxon>Araneoidea</taxon>
        <taxon>Araneidae</taxon>
        <taxon>Araneus</taxon>
    </lineage>
</organism>
<gene>
    <name evidence="1" type="ORF">AVEN_91269_1</name>
</gene>
<dbReference type="InterPro" id="IPR011333">
    <property type="entry name" value="SKP1/BTB/POZ_sf"/>
</dbReference>
<dbReference type="PANTHER" id="PTHR24413">
    <property type="entry name" value="SPECKLE-TYPE POZ PROTEIN"/>
    <property type="match status" value="1"/>
</dbReference>
<sequence>MLHYIYTSCIEDLTATGLYDAANKYGILSLKNACFSYLKDNITSSNACEALLLADNQAVGDLKAAVLDYIVKHGKEMGNSRLLINSNGKLAAEALHRLFYEN</sequence>
<name>A0A4Y2ETA8_ARAVE</name>
<proteinExistence type="predicted"/>
<dbReference type="Gene3D" id="3.30.710.10">
    <property type="entry name" value="Potassium Channel Kv1.1, Chain A"/>
    <property type="match status" value="1"/>
</dbReference>
<protein>
    <recommendedName>
        <fullName evidence="3">BTB domain-containing protein</fullName>
    </recommendedName>
</protein>
<keyword evidence="2" id="KW-1185">Reference proteome</keyword>
<comment type="caution">
    <text evidence="1">The sequence shown here is derived from an EMBL/GenBank/DDBJ whole genome shotgun (WGS) entry which is preliminary data.</text>
</comment>
<evidence type="ECO:0000313" key="1">
    <source>
        <dbReference type="EMBL" id="GBM31266.1"/>
    </source>
</evidence>
<accession>A0A4Y2ETA8</accession>